<proteinExistence type="predicted"/>
<dbReference type="Proteomes" id="UP000800097">
    <property type="component" value="Unassembled WGS sequence"/>
</dbReference>
<dbReference type="GeneID" id="54550761"/>
<organism evidence="2 3">
    <name type="scientific">Westerdykella ornata</name>
    <dbReference type="NCBI Taxonomy" id="318751"/>
    <lineage>
        <taxon>Eukaryota</taxon>
        <taxon>Fungi</taxon>
        <taxon>Dikarya</taxon>
        <taxon>Ascomycota</taxon>
        <taxon>Pezizomycotina</taxon>
        <taxon>Dothideomycetes</taxon>
        <taxon>Pleosporomycetidae</taxon>
        <taxon>Pleosporales</taxon>
        <taxon>Sporormiaceae</taxon>
        <taxon>Westerdykella</taxon>
    </lineage>
</organism>
<feature type="chain" id="PRO_5025623870" evidence="1">
    <location>
        <begin position="24"/>
        <end position="582"/>
    </location>
</feature>
<feature type="signal peptide" evidence="1">
    <location>
        <begin position="1"/>
        <end position="23"/>
    </location>
</feature>
<protein>
    <submittedName>
        <fullName evidence="2">Uncharacterized protein</fullName>
    </submittedName>
</protein>
<gene>
    <name evidence="2" type="ORF">EI97DRAFT_430028</name>
</gene>
<evidence type="ECO:0000313" key="3">
    <source>
        <dbReference type="Proteomes" id="UP000800097"/>
    </source>
</evidence>
<name>A0A6A6JX27_WESOR</name>
<dbReference type="AlphaFoldDB" id="A0A6A6JX27"/>
<evidence type="ECO:0000256" key="1">
    <source>
        <dbReference type="SAM" id="SignalP"/>
    </source>
</evidence>
<keyword evidence="3" id="KW-1185">Reference proteome</keyword>
<dbReference type="OrthoDB" id="5227693at2759"/>
<dbReference type="RefSeq" id="XP_033657824.1">
    <property type="nucleotide sequence ID" value="XM_033797586.1"/>
</dbReference>
<accession>A0A6A6JX27</accession>
<dbReference type="EMBL" id="ML986485">
    <property type="protein sequence ID" value="KAF2280286.1"/>
    <property type="molecule type" value="Genomic_DNA"/>
</dbReference>
<evidence type="ECO:0000313" key="2">
    <source>
        <dbReference type="EMBL" id="KAF2280286.1"/>
    </source>
</evidence>
<keyword evidence="1" id="KW-0732">Signal</keyword>
<reference evidence="2" key="1">
    <citation type="journal article" date="2020" name="Stud. Mycol.">
        <title>101 Dothideomycetes genomes: a test case for predicting lifestyles and emergence of pathogens.</title>
        <authorList>
            <person name="Haridas S."/>
            <person name="Albert R."/>
            <person name="Binder M."/>
            <person name="Bloem J."/>
            <person name="Labutti K."/>
            <person name="Salamov A."/>
            <person name="Andreopoulos B."/>
            <person name="Baker S."/>
            <person name="Barry K."/>
            <person name="Bills G."/>
            <person name="Bluhm B."/>
            <person name="Cannon C."/>
            <person name="Castanera R."/>
            <person name="Culley D."/>
            <person name="Daum C."/>
            <person name="Ezra D."/>
            <person name="Gonzalez J."/>
            <person name="Henrissat B."/>
            <person name="Kuo A."/>
            <person name="Liang C."/>
            <person name="Lipzen A."/>
            <person name="Lutzoni F."/>
            <person name="Magnuson J."/>
            <person name="Mondo S."/>
            <person name="Nolan M."/>
            <person name="Ohm R."/>
            <person name="Pangilinan J."/>
            <person name="Park H.-J."/>
            <person name="Ramirez L."/>
            <person name="Alfaro M."/>
            <person name="Sun H."/>
            <person name="Tritt A."/>
            <person name="Yoshinaga Y."/>
            <person name="Zwiers L.-H."/>
            <person name="Turgeon B."/>
            <person name="Goodwin S."/>
            <person name="Spatafora J."/>
            <person name="Crous P."/>
            <person name="Grigoriev I."/>
        </authorList>
    </citation>
    <scope>NUCLEOTIDE SEQUENCE</scope>
    <source>
        <strain evidence="2">CBS 379.55</strain>
    </source>
</reference>
<sequence>MALDATALVALIISVIALAIALAQLLAQVVGTVEGHRKCQASVMGKWSKHTHRHWRWTQFRVETRFSTPEIILASYCPPKTSHTIAITGDKESRTETLVPEKDGNILNPNDELVCWVPLLIALHKHSAPIFEHLSTAYQTNRASLSQLRWPAIRRRKRSWDFMPPDIARPFATTSASDIAVLACRMGVVWKEFRPPEGIMQGQGGEHMFAAVNVRGLGTLLGYTRSFYGNSQISRGDRVQSTYKKWKLKWKKMRKSSGTDQENGKEEKEDKDVASVPLPINLWVCTPDADRMWFGILPGNRDLSLPTFNVGTNDDVIATLQKLDPEGVAVRHLGQMQARHHGYLHGFCDIVPMFAPWLRKPASQVNCYPKPLGSDHTLGLTWYCVAYRVFYDQLVGYNNSKGTTQTHKIARLYKNLNRKYKDEWDGISAGLRDRPIEYYDELETLYKDTSDYFQGNLPEEDYAHGHKWNPRHYIDLVTAHLREAPRSYPDALWAIENGRGHGIPTGGDRYWRGEAMMYYWFYMPDYVRVMTWGTNINADLVEEAWITLVFRAFLWMRAHIPCENPHPLPSQYYGSRLPVFIG</sequence>